<evidence type="ECO:0000256" key="1">
    <source>
        <dbReference type="SAM" id="MobiDB-lite"/>
    </source>
</evidence>
<dbReference type="InterPro" id="IPR018392">
    <property type="entry name" value="LysM"/>
</dbReference>
<dbReference type="SUPFAM" id="SSF54106">
    <property type="entry name" value="LysM domain"/>
    <property type="match status" value="1"/>
</dbReference>
<reference evidence="4 5" key="1">
    <citation type="submission" date="2023-01" db="EMBL/GenBank/DDBJ databases">
        <title>Analysis of 21 Apiospora genomes using comparative genomics revels a genus with tremendous synthesis potential of carbohydrate active enzymes and secondary metabolites.</title>
        <authorList>
            <person name="Sorensen T."/>
        </authorList>
    </citation>
    <scope>NUCLEOTIDE SEQUENCE [LARGE SCALE GENOMIC DNA]</scope>
    <source>
        <strain evidence="4 5">CBS 83171</strain>
    </source>
</reference>
<comment type="caution">
    <text evidence="4">The sequence shown here is derived from an EMBL/GenBank/DDBJ whole genome shotgun (WGS) entry which is preliminary data.</text>
</comment>
<feature type="domain" description="LysM" evidence="3">
    <location>
        <begin position="165"/>
        <end position="209"/>
    </location>
</feature>
<feature type="compositionally biased region" description="Low complexity" evidence="1">
    <location>
        <begin position="56"/>
        <end position="65"/>
    </location>
</feature>
<dbReference type="Gene3D" id="3.10.350.10">
    <property type="entry name" value="LysM domain"/>
    <property type="match status" value="1"/>
</dbReference>
<name>A0ABR1WK03_9PEZI</name>
<keyword evidence="5" id="KW-1185">Reference proteome</keyword>
<evidence type="ECO:0000313" key="4">
    <source>
        <dbReference type="EMBL" id="KAK8083783.1"/>
    </source>
</evidence>
<dbReference type="PROSITE" id="PS51782">
    <property type="entry name" value="LYSM"/>
    <property type="match status" value="1"/>
</dbReference>
<dbReference type="Proteomes" id="UP001446871">
    <property type="component" value="Unassembled WGS sequence"/>
</dbReference>
<dbReference type="SMART" id="SM00257">
    <property type="entry name" value="LysM"/>
    <property type="match status" value="1"/>
</dbReference>
<evidence type="ECO:0000313" key="5">
    <source>
        <dbReference type="Proteomes" id="UP001446871"/>
    </source>
</evidence>
<gene>
    <name evidence="4" type="ORF">PG996_002564</name>
</gene>
<keyword evidence="2" id="KW-0812">Transmembrane</keyword>
<keyword evidence="2" id="KW-1133">Transmembrane helix</keyword>
<sequence>MGRWSQYDTDEERLPEGMVRIGYDADDQTYTFRDTNDGSIWESAPGSQYGRLRRVSGPSNSSSTGQTGGNGGVNHPNEGGYSDGDAPPPPYDDHLDAEDGGPDDSWSGNQQVSWRADMMPLLNFFTIIGLFLIGVFWFLHKTVGTGSGNEGEGAPMVPQCAAGAHTYSITSGDTCWEIADRRGLEVDDILGENKGLDCDKLAIGEVICVPTVS</sequence>
<feature type="region of interest" description="Disordered" evidence="1">
    <location>
        <begin position="1"/>
        <end position="109"/>
    </location>
</feature>
<dbReference type="CDD" id="cd00118">
    <property type="entry name" value="LysM"/>
    <property type="match status" value="1"/>
</dbReference>
<keyword evidence="2" id="KW-0472">Membrane</keyword>
<dbReference type="InterPro" id="IPR036779">
    <property type="entry name" value="LysM_dom_sf"/>
</dbReference>
<accession>A0ABR1WK03</accession>
<dbReference type="EMBL" id="JAQQWM010000001">
    <property type="protein sequence ID" value="KAK8083783.1"/>
    <property type="molecule type" value="Genomic_DNA"/>
</dbReference>
<dbReference type="Pfam" id="PF01476">
    <property type="entry name" value="LysM"/>
    <property type="match status" value="1"/>
</dbReference>
<organism evidence="4 5">
    <name type="scientific">Apiospora saccharicola</name>
    <dbReference type="NCBI Taxonomy" id="335842"/>
    <lineage>
        <taxon>Eukaryota</taxon>
        <taxon>Fungi</taxon>
        <taxon>Dikarya</taxon>
        <taxon>Ascomycota</taxon>
        <taxon>Pezizomycotina</taxon>
        <taxon>Sordariomycetes</taxon>
        <taxon>Xylariomycetidae</taxon>
        <taxon>Amphisphaeriales</taxon>
        <taxon>Apiosporaceae</taxon>
        <taxon>Apiospora</taxon>
    </lineage>
</organism>
<proteinExistence type="predicted"/>
<protein>
    <submittedName>
        <fullName evidence="4">Carbohydrate-binding module family 50 protein</fullName>
    </submittedName>
</protein>
<feature type="transmembrane region" description="Helical" evidence="2">
    <location>
        <begin position="121"/>
        <end position="139"/>
    </location>
</feature>
<evidence type="ECO:0000256" key="2">
    <source>
        <dbReference type="SAM" id="Phobius"/>
    </source>
</evidence>
<evidence type="ECO:0000259" key="3">
    <source>
        <dbReference type="PROSITE" id="PS51782"/>
    </source>
</evidence>